<comment type="caution">
    <text evidence="1">The sequence shown here is derived from an EMBL/GenBank/DDBJ whole genome shotgun (WGS) entry which is preliminary data.</text>
</comment>
<accession>A0A1J5Q0N9</accession>
<dbReference type="EMBL" id="MLJW01001758">
    <property type="protein sequence ID" value="OIQ76840.1"/>
    <property type="molecule type" value="Genomic_DNA"/>
</dbReference>
<proteinExistence type="predicted"/>
<organism evidence="1">
    <name type="scientific">mine drainage metagenome</name>
    <dbReference type="NCBI Taxonomy" id="410659"/>
    <lineage>
        <taxon>unclassified sequences</taxon>
        <taxon>metagenomes</taxon>
        <taxon>ecological metagenomes</taxon>
    </lineage>
</organism>
<reference evidence="1" key="1">
    <citation type="submission" date="2016-10" db="EMBL/GenBank/DDBJ databases">
        <title>Sequence of Gallionella enrichment culture.</title>
        <authorList>
            <person name="Poehlein A."/>
            <person name="Muehling M."/>
            <person name="Daniel R."/>
        </authorList>
    </citation>
    <scope>NUCLEOTIDE SEQUENCE</scope>
</reference>
<name>A0A1J5Q0N9_9ZZZZ</name>
<evidence type="ECO:0000313" key="1">
    <source>
        <dbReference type="EMBL" id="OIQ76840.1"/>
    </source>
</evidence>
<sequence length="72" mass="8107">MDVARELEKLHERICAILDCAAEEVVLRATVDGLIALRSYELAKAHSWAHHASRVGTADELLQWAQRARLTK</sequence>
<gene>
    <name evidence="1" type="ORF">GALL_414730</name>
</gene>
<dbReference type="AlphaFoldDB" id="A0A1J5Q0N9"/>
<protein>
    <submittedName>
        <fullName evidence="1">Uncharacterized protein</fullName>
    </submittedName>
</protein>